<dbReference type="EMBL" id="HBUF01253026">
    <property type="protein sequence ID" value="CAG6680680.1"/>
    <property type="molecule type" value="Transcribed_RNA"/>
</dbReference>
<reference evidence="1" key="1">
    <citation type="submission" date="2021-05" db="EMBL/GenBank/DDBJ databases">
        <authorList>
            <person name="Alioto T."/>
            <person name="Alioto T."/>
            <person name="Gomez Garrido J."/>
        </authorList>
    </citation>
    <scope>NUCLEOTIDE SEQUENCE</scope>
</reference>
<dbReference type="EMBL" id="HBUF01433194">
    <property type="protein sequence ID" value="CAG6742186.1"/>
    <property type="molecule type" value="Transcribed_RNA"/>
</dbReference>
<accession>A0A8D8T2R4</accession>
<dbReference type="EMBL" id="HBUF01569512">
    <property type="protein sequence ID" value="CAG6765918.1"/>
    <property type="molecule type" value="Transcribed_RNA"/>
</dbReference>
<dbReference type="EMBL" id="HBUF01569509">
    <property type="protein sequence ID" value="CAG6765915.1"/>
    <property type="molecule type" value="Transcribed_RNA"/>
</dbReference>
<evidence type="ECO:0000313" key="1">
    <source>
        <dbReference type="EMBL" id="CAG6680680.1"/>
    </source>
</evidence>
<dbReference type="EMBL" id="HBUF01253025">
    <property type="protein sequence ID" value="CAG6680679.1"/>
    <property type="molecule type" value="Transcribed_RNA"/>
</dbReference>
<dbReference type="EMBL" id="HBUF01019756">
    <property type="protein sequence ID" value="CAG6610817.1"/>
    <property type="molecule type" value="Transcribed_RNA"/>
</dbReference>
<proteinExistence type="predicted"/>
<protein>
    <submittedName>
        <fullName evidence="1">Uncharacterized protein</fullName>
    </submittedName>
</protein>
<organism evidence="1">
    <name type="scientific">Cacopsylla melanoneura</name>
    <dbReference type="NCBI Taxonomy" id="428564"/>
    <lineage>
        <taxon>Eukaryota</taxon>
        <taxon>Metazoa</taxon>
        <taxon>Ecdysozoa</taxon>
        <taxon>Arthropoda</taxon>
        <taxon>Hexapoda</taxon>
        <taxon>Insecta</taxon>
        <taxon>Pterygota</taxon>
        <taxon>Neoptera</taxon>
        <taxon>Paraneoptera</taxon>
        <taxon>Hemiptera</taxon>
        <taxon>Sternorrhyncha</taxon>
        <taxon>Psylloidea</taxon>
        <taxon>Psyllidae</taxon>
        <taxon>Psyllinae</taxon>
        <taxon>Cacopsylla</taxon>
    </lineage>
</organism>
<dbReference type="EMBL" id="HBUF01569511">
    <property type="protein sequence ID" value="CAG6765917.1"/>
    <property type="molecule type" value="Transcribed_RNA"/>
</dbReference>
<dbReference type="EMBL" id="HBUF01019759">
    <property type="protein sequence ID" value="CAG6610820.1"/>
    <property type="molecule type" value="Transcribed_RNA"/>
</dbReference>
<dbReference type="EMBL" id="HBUF01019757">
    <property type="protein sequence ID" value="CAG6610818.1"/>
    <property type="molecule type" value="Transcribed_RNA"/>
</dbReference>
<dbReference type="EMBL" id="HBUF01433193">
    <property type="protein sequence ID" value="CAG6742185.1"/>
    <property type="molecule type" value="Transcribed_RNA"/>
</dbReference>
<dbReference type="EMBL" id="HBUF01569510">
    <property type="protein sequence ID" value="CAG6765916.1"/>
    <property type="molecule type" value="Transcribed_RNA"/>
</dbReference>
<name>A0A8D8T2R4_9HEMI</name>
<dbReference type="EMBL" id="HBUF01019758">
    <property type="protein sequence ID" value="CAG6610819.1"/>
    <property type="molecule type" value="Transcribed_RNA"/>
</dbReference>
<dbReference type="EMBL" id="HBUF01433192">
    <property type="protein sequence ID" value="CAG6742184.1"/>
    <property type="molecule type" value="Transcribed_RNA"/>
</dbReference>
<dbReference type="AlphaFoldDB" id="A0A8D8T2R4"/>
<sequence length="101" mass="11309">MMLILRDLLRMLGRRRYTVGGMFWNVTLFQNVSSSLTFSMSASVPGEAFSIDEIAFHASSQPISWLPIPSLGFYLISKSFGISSNSMHLYDELLLSLEAVI</sequence>